<evidence type="ECO:0000256" key="4">
    <source>
        <dbReference type="ARBA" id="ARBA00022827"/>
    </source>
</evidence>
<reference evidence="13 15" key="2">
    <citation type="submission" date="2020-07" db="EMBL/GenBank/DDBJ databases">
        <title>Sequencing the genomes of 1000 actinobacteria strains.</title>
        <authorList>
            <person name="Klenk H.-P."/>
        </authorList>
    </citation>
    <scope>NUCLEOTIDE SEQUENCE [LARGE SCALE GENOMIC DNA]</scope>
    <source>
        <strain evidence="13 15">DSM 41455</strain>
    </source>
</reference>
<evidence type="ECO:0000259" key="10">
    <source>
        <dbReference type="Pfam" id="PF02770"/>
    </source>
</evidence>
<feature type="compositionally biased region" description="Pro residues" evidence="8">
    <location>
        <begin position="1"/>
        <end position="17"/>
    </location>
</feature>
<dbReference type="InterPro" id="IPR052033">
    <property type="entry name" value="Glutaryl-CoA_DH_mitochondrial"/>
</dbReference>
<dbReference type="InterPro" id="IPR006091">
    <property type="entry name" value="Acyl-CoA_Oxase/DH_mid-dom"/>
</dbReference>
<dbReference type="Pfam" id="PF00441">
    <property type="entry name" value="Acyl-CoA_dh_1"/>
    <property type="match status" value="1"/>
</dbReference>
<feature type="domain" description="Acyl-CoA oxidase/dehydrogenase middle" evidence="10">
    <location>
        <begin position="145"/>
        <end position="240"/>
    </location>
</feature>
<dbReference type="InterPro" id="IPR009075">
    <property type="entry name" value="AcylCo_DH/oxidase_C"/>
</dbReference>
<keyword evidence="3 7" id="KW-0285">Flavoprotein</keyword>
<evidence type="ECO:0000256" key="8">
    <source>
        <dbReference type="SAM" id="MobiDB-lite"/>
    </source>
</evidence>
<evidence type="ECO:0000256" key="1">
    <source>
        <dbReference type="ARBA" id="ARBA00001974"/>
    </source>
</evidence>
<proteinExistence type="inferred from homology"/>
<dbReference type="GO" id="GO:0004361">
    <property type="term" value="F:glutaryl-CoA dehydrogenase activity"/>
    <property type="evidence" value="ECO:0007669"/>
    <property type="project" value="UniProtKB-EC"/>
</dbReference>
<dbReference type="InterPro" id="IPR013786">
    <property type="entry name" value="AcylCoA_DH/ox_N"/>
</dbReference>
<comment type="similarity">
    <text evidence="2 7">Belongs to the acyl-CoA dehydrogenase family.</text>
</comment>
<evidence type="ECO:0000313" key="12">
    <source>
        <dbReference type="EMBL" id="GFM96260.1"/>
    </source>
</evidence>
<evidence type="ECO:0000259" key="9">
    <source>
        <dbReference type="Pfam" id="PF00441"/>
    </source>
</evidence>
<dbReference type="Pfam" id="PF02771">
    <property type="entry name" value="Acyl-CoA_dh_N"/>
    <property type="match status" value="1"/>
</dbReference>
<dbReference type="GO" id="GO:0000062">
    <property type="term" value="F:fatty-acyl-CoA binding"/>
    <property type="evidence" value="ECO:0007669"/>
    <property type="project" value="TreeGrafter"/>
</dbReference>
<accession>A0A7J0C184</accession>
<dbReference type="Proteomes" id="UP000530403">
    <property type="component" value="Unassembled WGS sequence"/>
</dbReference>
<comment type="cofactor">
    <cofactor evidence="1 7">
        <name>FAD</name>
        <dbReference type="ChEBI" id="CHEBI:57692"/>
    </cofactor>
</comment>
<dbReference type="InterPro" id="IPR046373">
    <property type="entry name" value="Acyl-CoA_Oxase/DH_mid-dom_sf"/>
</dbReference>
<name>A0A7J0C184_9ACTN</name>
<dbReference type="SUPFAM" id="SSF56645">
    <property type="entry name" value="Acyl-CoA dehydrogenase NM domain-like"/>
    <property type="match status" value="1"/>
</dbReference>
<dbReference type="FunFam" id="2.40.110.10:FF:000002">
    <property type="entry name" value="Acyl-CoA dehydrogenase fadE12"/>
    <property type="match status" value="1"/>
</dbReference>
<keyword evidence="4 7" id="KW-0274">FAD</keyword>
<dbReference type="Gene3D" id="1.10.540.10">
    <property type="entry name" value="Acyl-CoA dehydrogenase/oxidase, N-terminal domain"/>
    <property type="match status" value="1"/>
</dbReference>
<keyword evidence="5" id="KW-0809">Transit peptide</keyword>
<keyword evidence="14" id="KW-1185">Reference proteome</keyword>
<dbReference type="EMBL" id="BLWC01000001">
    <property type="protein sequence ID" value="GFM96260.1"/>
    <property type="molecule type" value="Genomic_DNA"/>
</dbReference>
<evidence type="ECO:0000313" key="13">
    <source>
        <dbReference type="EMBL" id="NYE40002.1"/>
    </source>
</evidence>
<dbReference type="EC" id="1.3.8.6" evidence="13"/>
<comment type="caution">
    <text evidence="12">The sequence shown here is derived from an EMBL/GenBank/DDBJ whole genome shotgun (WGS) entry which is preliminary data.</text>
</comment>
<dbReference type="Pfam" id="PF02770">
    <property type="entry name" value="Acyl-CoA_dh_M"/>
    <property type="match status" value="1"/>
</dbReference>
<reference evidence="12 14" key="1">
    <citation type="submission" date="2020-05" db="EMBL/GenBank/DDBJ databases">
        <title>Whole genome shotgun sequence of Streptomyces fulvorobeus NBRC 15897.</title>
        <authorList>
            <person name="Komaki H."/>
            <person name="Tamura T."/>
        </authorList>
    </citation>
    <scope>NUCLEOTIDE SEQUENCE [LARGE SCALE GENOMIC DNA]</scope>
    <source>
        <strain evidence="12 14">NBRC 15897</strain>
    </source>
</reference>
<feature type="domain" description="Acyl-CoA dehydrogenase/oxidase N-terminal" evidence="11">
    <location>
        <begin position="29"/>
        <end position="141"/>
    </location>
</feature>
<evidence type="ECO:0000256" key="7">
    <source>
        <dbReference type="RuleBase" id="RU362125"/>
    </source>
</evidence>
<evidence type="ECO:0000313" key="14">
    <source>
        <dbReference type="Proteomes" id="UP000498980"/>
    </source>
</evidence>
<dbReference type="InterPro" id="IPR037069">
    <property type="entry name" value="AcylCoA_DH/ox_N_sf"/>
</dbReference>
<evidence type="ECO:0000256" key="6">
    <source>
        <dbReference type="ARBA" id="ARBA00023002"/>
    </source>
</evidence>
<feature type="domain" description="Acyl-CoA dehydrogenase/oxidase C-terminal" evidence="9">
    <location>
        <begin position="253"/>
        <end position="399"/>
    </location>
</feature>
<organism evidence="12 14">
    <name type="scientific">Streptomyces fulvorobeus</name>
    <dbReference type="NCBI Taxonomy" id="284028"/>
    <lineage>
        <taxon>Bacteria</taxon>
        <taxon>Bacillati</taxon>
        <taxon>Actinomycetota</taxon>
        <taxon>Actinomycetes</taxon>
        <taxon>Kitasatosporales</taxon>
        <taxon>Streptomycetaceae</taxon>
        <taxon>Streptomyces</taxon>
    </lineage>
</organism>
<evidence type="ECO:0000256" key="2">
    <source>
        <dbReference type="ARBA" id="ARBA00009347"/>
    </source>
</evidence>
<dbReference type="InterPro" id="IPR009100">
    <property type="entry name" value="AcylCoA_DH/oxidase_NM_dom_sf"/>
</dbReference>
<dbReference type="SUPFAM" id="SSF47203">
    <property type="entry name" value="Acyl-CoA dehydrogenase C-terminal domain-like"/>
    <property type="match status" value="1"/>
</dbReference>
<sequence>MSTTPPSKPSKLPPFDPADPIGVDDLLGPEDLAIRDTVRAWAADRVLPHIAEWYENGELPTIRELARELGALGALGMSLEGYGCAGATAVQYGLACLELEAADSGIRSLVSVQGSLAMYAIHRFGSDEQKRQWLPGMAAGEIIGCFGLTEPDHGSDPAGMRTYARRDGGDWVLEGRKMWITNGSVAGVAVVWAQTGEGANGTGIRGFLVPTDAPGFSAPEIRHKWSLRASVTSELVLDGVRLPADAVLPGVTGLRGPLSCLSHARYGIVWGAMGAARASFEAAVDYARTREQFGRPIGGFQLTQAKLADMALELHKGILLAHHLGRRMDAGTLRPEQVSFGKLNNVREAIEICRTSRTILGANGISLEYPVMRHATNLESVLTYEGTVEMHQLVLGKALTGLDAFR</sequence>
<dbReference type="GO" id="GO:0033539">
    <property type="term" value="P:fatty acid beta-oxidation using acyl-CoA dehydrogenase"/>
    <property type="evidence" value="ECO:0007669"/>
    <property type="project" value="TreeGrafter"/>
</dbReference>
<dbReference type="PANTHER" id="PTHR42807:SF1">
    <property type="entry name" value="GLUTARYL-COA DEHYDROGENASE, MITOCHONDRIAL"/>
    <property type="match status" value="1"/>
</dbReference>
<dbReference type="RefSeq" id="WP_173311959.1">
    <property type="nucleotide sequence ID" value="NZ_BAAAUE010000006.1"/>
</dbReference>
<dbReference type="PANTHER" id="PTHR42807">
    <property type="entry name" value="GLUTARYL-COA DEHYDROGENASE, MITOCHONDRIAL"/>
    <property type="match status" value="1"/>
</dbReference>
<evidence type="ECO:0000313" key="15">
    <source>
        <dbReference type="Proteomes" id="UP000530403"/>
    </source>
</evidence>
<gene>
    <name evidence="13" type="ORF">HEB29_001013</name>
    <name evidence="12" type="ORF">Sfulv_10710</name>
</gene>
<protein>
    <submittedName>
        <fullName evidence="12">Acyl-CoA dehydrogenase</fullName>
    </submittedName>
    <submittedName>
        <fullName evidence="13">Glutaryl-CoA dehydrogenase</fullName>
        <ecNumber evidence="13">1.3.8.6</ecNumber>
    </submittedName>
</protein>
<feature type="region of interest" description="Disordered" evidence="8">
    <location>
        <begin position="1"/>
        <end position="20"/>
    </location>
</feature>
<dbReference type="Gene3D" id="1.20.140.10">
    <property type="entry name" value="Butyryl-CoA Dehydrogenase, subunit A, domain 3"/>
    <property type="match status" value="1"/>
</dbReference>
<dbReference type="Gene3D" id="2.40.110.10">
    <property type="entry name" value="Butyryl-CoA Dehydrogenase, subunit A, domain 2"/>
    <property type="match status" value="1"/>
</dbReference>
<dbReference type="GO" id="GO:0046949">
    <property type="term" value="P:fatty-acyl-CoA biosynthetic process"/>
    <property type="evidence" value="ECO:0007669"/>
    <property type="project" value="TreeGrafter"/>
</dbReference>
<dbReference type="InterPro" id="IPR036250">
    <property type="entry name" value="AcylCo_DH-like_C"/>
</dbReference>
<keyword evidence="6 7" id="KW-0560">Oxidoreductase</keyword>
<dbReference type="EMBL" id="JACCCF010000001">
    <property type="protein sequence ID" value="NYE40002.1"/>
    <property type="molecule type" value="Genomic_DNA"/>
</dbReference>
<dbReference type="Proteomes" id="UP000498980">
    <property type="component" value="Unassembled WGS sequence"/>
</dbReference>
<dbReference type="GO" id="GO:0050660">
    <property type="term" value="F:flavin adenine dinucleotide binding"/>
    <property type="evidence" value="ECO:0007669"/>
    <property type="project" value="InterPro"/>
</dbReference>
<evidence type="ECO:0000259" key="11">
    <source>
        <dbReference type="Pfam" id="PF02771"/>
    </source>
</evidence>
<evidence type="ECO:0000256" key="3">
    <source>
        <dbReference type="ARBA" id="ARBA00022630"/>
    </source>
</evidence>
<dbReference type="AlphaFoldDB" id="A0A7J0C184"/>
<dbReference type="FunFam" id="1.10.540.10:FF:000026">
    <property type="entry name" value="Acyl-CoA dehydrogenase medium chain"/>
    <property type="match status" value="1"/>
</dbReference>
<evidence type="ECO:0000256" key="5">
    <source>
        <dbReference type="ARBA" id="ARBA00022946"/>
    </source>
</evidence>